<dbReference type="Proteomes" id="UP000644507">
    <property type="component" value="Unassembled WGS sequence"/>
</dbReference>
<gene>
    <name evidence="1" type="ORF">GCM10007100_26200</name>
</gene>
<reference evidence="1" key="2">
    <citation type="submission" date="2020-09" db="EMBL/GenBank/DDBJ databases">
        <authorList>
            <person name="Sun Q."/>
            <person name="Kim S."/>
        </authorList>
    </citation>
    <scope>NUCLEOTIDE SEQUENCE</scope>
    <source>
        <strain evidence="1">KCTC 12988</strain>
    </source>
</reference>
<dbReference type="SUPFAM" id="SSF51182">
    <property type="entry name" value="RmlC-like cupins"/>
    <property type="match status" value="1"/>
</dbReference>
<evidence type="ECO:0000313" key="2">
    <source>
        <dbReference type="Proteomes" id="UP000644507"/>
    </source>
</evidence>
<keyword evidence="2" id="KW-1185">Reference proteome</keyword>
<comment type="caution">
    <text evidence="1">The sequence shown here is derived from an EMBL/GenBank/DDBJ whole genome shotgun (WGS) entry which is preliminary data.</text>
</comment>
<dbReference type="InterPro" id="IPR028013">
    <property type="entry name" value="DUF4437"/>
</dbReference>
<name>A0A918TQS5_9BACT</name>
<organism evidence="1 2">
    <name type="scientific">Roseibacillus persicicus</name>
    <dbReference type="NCBI Taxonomy" id="454148"/>
    <lineage>
        <taxon>Bacteria</taxon>
        <taxon>Pseudomonadati</taxon>
        <taxon>Verrucomicrobiota</taxon>
        <taxon>Verrucomicrobiia</taxon>
        <taxon>Verrucomicrobiales</taxon>
        <taxon>Verrucomicrobiaceae</taxon>
        <taxon>Roseibacillus</taxon>
    </lineage>
</organism>
<proteinExistence type="predicted"/>
<dbReference type="CDD" id="cd06989">
    <property type="entry name" value="cupin_DRT102"/>
    <property type="match status" value="1"/>
</dbReference>
<accession>A0A918TQS5</accession>
<dbReference type="InterPro" id="IPR014710">
    <property type="entry name" value="RmlC-like_jellyroll"/>
</dbReference>
<dbReference type="RefSeq" id="WP_189570613.1">
    <property type="nucleotide sequence ID" value="NZ_BMXI01000011.1"/>
</dbReference>
<reference evidence="1" key="1">
    <citation type="journal article" date="2014" name="Int. J. Syst. Evol. Microbiol.">
        <title>Complete genome sequence of Corynebacterium casei LMG S-19264T (=DSM 44701T), isolated from a smear-ripened cheese.</title>
        <authorList>
            <consortium name="US DOE Joint Genome Institute (JGI-PGF)"/>
            <person name="Walter F."/>
            <person name="Albersmeier A."/>
            <person name="Kalinowski J."/>
            <person name="Ruckert C."/>
        </authorList>
    </citation>
    <scope>NUCLEOTIDE SEQUENCE</scope>
    <source>
        <strain evidence="1">KCTC 12988</strain>
    </source>
</reference>
<dbReference type="EMBL" id="BMXI01000011">
    <property type="protein sequence ID" value="GHC58075.1"/>
    <property type="molecule type" value="Genomic_DNA"/>
</dbReference>
<evidence type="ECO:0008006" key="3">
    <source>
        <dbReference type="Google" id="ProtNLM"/>
    </source>
</evidence>
<dbReference type="AlphaFoldDB" id="A0A918TQS5"/>
<dbReference type="Gene3D" id="2.60.120.10">
    <property type="entry name" value="Jelly Rolls"/>
    <property type="match status" value="1"/>
</dbReference>
<protein>
    <recommendedName>
        <fullName evidence="3">DUF4437 domain-containing protein</fullName>
    </recommendedName>
</protein>
<sequence>MKTKLQAPKLQKALTTGLPLAVLGLVTVSSSDLLFGAEEESKSKAPTPTQNEIVLSNEVEWTPLNPARGDKGPQAGTLWGDRAANEQTGFLIKFADGFSSPPHIHNITYRGVVMSGEVHNDDPAAEKMWLPAGSYWTQPAGEVHITAAQGENNMAFLEIEEGPYLVLPSEQANDNGERPVNMHEKNIVWLNAADSSWLDIPDSLNPEDGPQITYTWGSPKKGQISGALVKLPAGFTGTIQNSGTVFRAVVIQGAPDLQLADSAESVTLLTGSYFASAKGATHQVTGESEKETLLYIRSNGSFKVTQNEN</sequence>
<dbReference type="InterPro" id="IPR011051">
    <property type="entry name" value="RmlC_Cupin_sf"/>
</dbReference>
<dbReference type="Pfam" id="PF14499">
    <property type="entry name" value="DUF4437"/>
    <property type="match status" value="1"/>
</dbReference>
<evidence type="ECO:0000313" key="1">
    <source>
        <dbReference type="EMBL" id="GHC58075.1"/>
    </source>
</evidence>